<proteinExistence type="predicted"/>
<dbReference type="Proteomes" id="UP000054560">
    <property type="component" value="Unassembled WGS sequence"/>
</dbReference>
<protein>
    <submittedName>
        <fullName evidence="2">Uncharacterized protein</fullName>
    </submittedName>
</protein>
<accession>A0A0L0FA35</accession>
<evidence type="ECO:0000313" key="2">
    <source>
        <dbReference type="EMBL" id="KNC73579.1"/>
    </source>
</evidence>
<sequence>MAYTIALICTLCTAAATAQDTTVESNEFATLGHRGPYADMGVKGAFAYMSYKGGAYDSDGFDEIGYNAFGFDRFMVDKQGRHASDPLSGLDQPEFQFLDPEDVTGMDVQEDASAR</sequence>
<feature type="chain" id="PRO_5005537915" evidence="1">
    <location>
        <begin position="19"/>
        <end position="115"/>
    </location>
</feature>
<name>A0A0L0FA35_9EUKA</name>
<dbReference type="RefSeq" id="XP_014147481.1">
    <property type="nucleotide sequence ID" value="XM_014292006.1"/>
</dbReference>
<dbReference type="EMBL" id="KQ245435">
    <property type="protein sequence ID" value="KNC73579.1"/>
    <property type="molecule type" value="Genomic_DNA"/>
</dbReference>
<keyword evidence="1" id="KW-0732">Signal</keyword>
<organism evidence="2 3">
    <name type="scientific">Sphaeroforma arctica JP610</name>
    <dbReference type="NCBI Taxonomy" id="667725"/>
    <lineage>
        <taxon>Eukaryota</taxon>
        <taxon>Ichthyosporea</taxon>
        <taxon>Ichthyophonida</taxon>
        <taxon>Sphaeroforma</taxon>
    </lineage>
</organism>
<keyword evidence="3" id="KW-1185">Reference proteome</keyword>
<gene>
    <name evidence="2" type="ORF">SARC_13867</name>
</gene>
<dbReference type="GeneID" id="25914371"/>
<evidence type="ECO:0000313" key="3">
    <source>
        <dbReference type="Proteomes" id="UP000054560"/>
    </source>
</evidence>
<reference evidence="2 3" key="1">
    <citation type="submission" date="2011-02" db="EMBL/GenBank/DDBJ databases">
        <title>The Genome Sequence of Sphaeroforma arctica JP610.</title>
        <authorList>
            <consortium name="The Broad Institute Genome Sequencing Platform"/>
            <person name="Russ C."/>
            <person name="Cuomo C."/>
            <person name="Young S.K."/>
            <person name="Zeng Q."/>
            <person name="Gargeya S."/>
            <person name="Alvarado L."/>
            <person name="Berlin A."/>
            <person name="Chapman S.B."/>
            <person name="Chen Z."/>
            <person name="Freedman E."/>
            <person name="Gellesch M."/>
            <person name="Goldberg J."/>
            <person name="Griggs A."/>
            <person name="Gujja S."/>
            <person name="Heilman E."/>
            <person name="Heiman D."/>
            <person name="Howarth C."/>
            <person name="Mehta T."/>
            <person name="Neiman D."/>
            <person name="Pearson M."/>
            <person name="Roberts A."/>
            <person name="Saif S."/>
            <person name="Shea T."/>
            <person name="Shenoy N."/>
            <person name="Sisk P."/>
            <person name="Stolte C."/>
            <person name="Sykes S."/>
            <person name="White J."/>
            <person name="Yandava C."/>
            <person name="Burger G."/>
            <person name="Gray M.W."/>
            <person name="Holland P.W.H."/>
            <person name="King N."/>
            <person name="Lang F.B.F."/>
            <person name="Roger A.J."/>
            <person name="Ruiz-Trillo I."/>
            <person name="Haas B."/>
            <person name="Nusbaum C."/>
            <person name="Birren B."/>
        </authorList>
    </citation>
    <scope>NUCLEOTIDE SEQUENCE [LARGE SCALE GENOMIC DNA]</scope>
    <source>
        <strain evidence="2 3">JP610</strain>
    </source>
</reference>
<dbReference type="AlphaFoldDB" id="A0A0L0FA35"/>
<feature type="signal peptide" evidence="1">
    <location>
        <begin position="1"/>
        <end position="18"/>
    </location>
</feature>
<evidence type="ECO:0000256" key="1">
    <source>
        <dbReference type="SAM" id="SignalP"/>
    </source>
</evidence>